<sequence length="616" mass="69850">MFRQKKLLISGALGILFILMVVPLFITVGAAPQTTPASSSGFPKSSSASYNEIYIQNVSREIKVDSFGTVLIEDSYKIRNNNSNSIMTIDICLSDTNVENLIFHEASDLTSGPMKSQLLEEKLQGYNVLEILLSEPLLPYSSVSFTLNMVFKDALSVSLANSYYGYEAYLHPVCPYEVIEFHAFFLVPDGSASLYGEPEYYLVGEPTDYDGTFQEYYGENSAPFDEVINNFSYSNENAGPIRINSLSRHITINSWGYIRVVEQYRIVSWGKTPIYTLDFQIPQQAEHVRIFDDIGELGNGDNEDDPQPDAVKMGTSKNDDGTIDVSLLLYYNRAPMRQGNYILFSLEYELPVDDYISSEYGKQSLKFDILTTKSDYVIDELSSTVELMGVSKLKNSNLNTENIHKTATSIVYETSSTGVSRFQENIIDVTYSVNLLLKMYRAIIFILLFAAIFSIYAVTRSRNPIEGEIEKQSETIPISELTQFVTLYEEKNALLIDIEKADSALIRRKIQKKAYSKTMKVLTSKLKELNEEIAPFKRILLQSNVDVKFIIQKLDYLEAEKMSVKDSINSLQEKYKLGKLPSKAAYEKLSEEMLKRTSSSQKKIDRYINELRAFTV</sequence>
<evidence type="ECO:0000256" key="9">
    <source>
        <dbReference type="SAM" id="Phobius"/>
    </source>
</evidence>
<keyword evidence="7 9" id="KW-0472">Membrane</keyword>
<evidence type="ECO:0000256" key="8">
    <source>
        <dbReference type="SAM" id="Coils"/>
    </source>
</evidence>
<reference evidence="10" key="1">
    <citation type="submission" date="2022-09" db="EMBL/GenBank/DDBJ databases">
        <title>Actin cytoskeleton and complex cell architecture in an #Asgard archaeon.</title>
        <authorList>
            <person name="Ponce Toledo R.I."/>
            <person name="Schleper C."/>
            <person name="Rodrigues Oliveira T."/>
            <person name="Wollweber F."/>
            <person name="Xu J."/>
            <person name="Rittmann S."/>
            <person name="Klingl A."/>
            <person name="Pilhofer M."/>
        </authorList>
    </citation>
    <scope>NUCLEOTIDE SEQUENCE</scope>
    <source>
        <strain evidence="10">B-35</strain>
    </source>
</reference>
<dbReference type="Proteomes" id="UP001208689">
    <property type="component" value="Chromosome"/>
</dbReference>
<dbReference type="InterPro" id="IPR007676">
    <property type="entry name" value="Ribophorin_I"/>
</dbReference>
<proteinExistence type="predicted"/>
<keyword evidence="6 9" id="KW-1133">Transmembrane helix</keyword>
<evidence type="ECO:0000256" key="4">
    <source>
        <dbReference type="ARBA" id="ARBA00022729"/>
    </source>
</evidence>
<name>A0ABY6HXA6_9ARCH</name>
<comment type="subcellular location">
    <subcellularLocation>
        <location evidence="1">Endoplasmic reticulum membrane</location>
        <topology evidence="1">Single-pass type I membrane protein</topology>
    </subcellularLocation>
</comment>
<keyword evidence="3 9" id="KW-0812">Transmembrane</keyword>
<dbReference type="PANTHER" id="PTHR21049:SF0">
    <property type="entry name" value="DOLICHYL-DIPHOSPHOOLIGOSACCHARIDE--PROTEIN GLYCOSYLTRANSFERASE SUBUNIT 1"/>
    <property type="match status" value="1"/>
</dbReference>
<evidence type="ECO:0000256" key="2">
    <source>
        <dbReference type="ARBA" id="ARBA00004922"/>
    </source>
</evidence>
<evidence type="ECO:0000256" key="5">
    <source>
        <dbReference type="ARBA" id="ARBA00022824"/>
    </source>
</evidence>
<keyword evidence="5" id="KW-0256">Endoplasmic reticulum</keyword>
<feature type="coiled-coil region" evidence="8">
    <location>
        <begin position="512"/>
        <end position="574"/>
    </location>
</feature>
<keyword evidence="11" id="KW-1185">Reference proteome</keyword>
<evidence type="ECO:0008006" key="12">
    <source>
        <dbReference type="Google" id="ProtNLM"/>
    </source>
</evidence>
<dbReference type="EMBL" id="CP104013">
    <property type="protein sequence ID" value="UYP48159.1"/>
    <property type="molecule type" value="Genomic_DNA"/>
</dbReference>
<keyword evidence="4" id="KW-0732">Signal</keyword>
<protein>
    <recommendedName>
        <fullName evidence="12">Ribophorin 1 superfamily protein</fullName>
    </recommendedName>
</protein>
<comment type="pathway">
    <text evidence="2">Protein modification; protein glycosylation.</text>
</comment>
<feature type="transmembrane region" description="Helical" evidence="9">
    <location>
        <begin position="439"/>
        <end position="458"/>
    </location>
</feature>
<evidence type="ECO:0000256" key="6">
    <source>
        <dbReference type="ARBA" id="ARBA00022989"/>
    </source>
</evidence>
<accession>A0ABY6HXA6</accession>
<evidence type="ECO:0000256" key="3">
    <source>
        <dbReference type="ARBA" id="ARBA00022692"/>
    </source>
</evidence>
<evidence type="ECO:0000313" key="10">
    <source>
        <dbReference type="EMBL" id="UYP48159.1"/>
    </source>
</evidence>
<evidence type="ECO:0000256" key="7">
    <source>
        <dbReference type="ARBA" id="ARBA00023136"/>
    </source>
</evidence>
<keyword evidence="8" id="KW-0175">Coiled coil</keyword>
<evidence type="ECO:0000313" key="11">
    <source>
        <dbReference type="Proteomes" id="UP001208689"/>
    </source>
</evidence>
<dbReference type="PANTHER" id="PTHR21049">
    <property type="entry name" value="RIBOPHORIN I"/>
    <property type="match status" value="1"/>
</dbReference>
<evidence type="ECO:0000256" key="1">
    <source>
        <dbReference type="ARBA" id="ARBA00004115"/>
    </source>
</evidence>
<gene>
    <name evidence="10" type="ORF">NEF87_004444</name>
</gene>
<organism evidence="10 11">
    <name type="scientific">Candidatus Lokiarchaeum ossiferum</name>
    <dbReference type="NCBI Taxonomy" id="2951803"/>
    <lineage>
        <taxon>Archaea</taxon>
        <taxon>Promethearchaeati</taxon>
        <taxon>Promethearchaeota</taxon>
        <taxon>Promethearchaeia</taxon>
        <taxon>Promethearchaeales</taxon>
        <taxon>Promethearchaeaceae</taxon>
        <taxon>Candidatus Lokiarchaeum</taxon>
    </lineage>
</organism>